<dbReference type="EMBL" id="JBICYV010000001">
    <property type="protein sequence ID" value="MFG3009149.1"/>
    <property type="molecule type" value="Genomic_DNA"/>
</dbReference>
<evidence type="ECO:0000313" key="1">
    <source>
        <dbReference type="EMBL" id="MFG3009149.1"/>
    </source>
</evidence>
<dbReference type="Proteomes" id="UP001604267">
    <property type="component" value="Unassembled WGS sequence"/>
</dbReference>
<name>A0ABW7AW77_9ACTN</name>
<organism evidence="1 2">
    <name type="scientific">Streptomyces cinerochromogenes</name>
    <dbReference type="NCBI Taxonomy" id="66422"/>
    <lineage>
        <taxon>Bacteria</taxon>
        <taxon>Bacillati</taxon>
        <taxon>Actinomycetota</taxon>
        <taxon>Actinomycetes</taxon>
        <taxon>Kitasatosporales</taxon>
        <taxon>Streptomycetaceae</taxon>
        <taxon>Streptomyces</taxon>
    </lineage>
</organism>
<reference evidence="1 2" key="1">
    <citation type="submission" date="2024-10" db="EMBL/GenBank/DDBJ databases">
        <title>The Natural Products Discovery Center: Release of the First 8490 Sequenced Strains for Exploring Actinobacteria Biosynthetic Diversity.</title>
        <authorList>
            <person name="Kalkreuter E."/>
            <person name="Kautsar S.A."/>
            <person name="Yang D."/>
            <person name="Bader C.D."/>
            <person name="Teijaro C.N."/>
            <person name="Fluegel L."/>
            <person name="Davis C.M."/>
            <person name="Simpson J.R."/>
            <person name="Lauterbach L."/>
            <person name="Steele A.D."/>
            <person name="Gui C."/>
            <person name="Meng S."/>
            <person name="Li G."/>
            <person name="Viehrig K."/>
            <person name="Ye F."/>
            <person name="Su P."/>
            <person name="Kiefer A.F."/>
            <person name="Nichols A."/>
            <person name="Cepeda A.J."/>
            <person name="Yan W."/>
            <person name="Fan B."/>
            <person name="Jiang Y."/>
            <person name="Adhikari A."/>
            <person name="Zheng C.-J."/>
            <person name="Schuster L."/>
            <person name="Cowan T.M."/>
            <person name="Smanski M.J."/>
            <person name="Chevrette M.G."/>
            <person name="De Carvalho L.P.S."/>
            <person name="Shen B."/>
        </authorList>
    </citation>
    <scope>NUCLEOTIDE SEQUENCE [LARGE SCALE GENOMIC DNA]</scope>
    <source>
        <strain evidence="1 2">NPDC048320</strain>
    </source>
</reference>
<comment type="caution">
    <text evidence="1">The sequence shown here is derived from an EMBL/GenBank/DDBJ whole genome shotgun (WGS) entry which is preliminary data.</text>
</comment>
<accession>A0ABW7AW77</accession>
<protein>
    <submittedName>
        <fullName evidence="1">Uncharacterized protein</fullName>
    </submittedName>
</protein>
<sequence length="192" mass="19749">MNGYVVVRLLTDVPASDARTVPGTVPVLRLSMGPARGGWDVVAEAGPVRQGSTAGRYPPDPTADEHFAADAETCAERLRLDCADVLYGRLPRPPAAAARWLAEVTARHPACALAAVPLTDGGWMAVAGAAGRGTPTVLGGAVPPGQPLLASCLHAWLVRGHALTDLAYVRPAGAPLMAASPLAPDGGRQRGW</sequence>
<evidence type="ECO:0000313" key="2">
    <source>
        <dbReference type="Proteomes" id="UP001604267"/>
    </source>
</evidence>
<keyword evidence="2" id="KW-1185">Reference proteome</keyword>
<proteinExistence type="predicted"/>
<dbReference type="RefSeq" id="WP_392814218.1">
    <property type="nucleotide sequence ID" value="NZ_JBICYV010000001.1"/>
</dbReference>
<gene>
    <name evidence="1" type="ORF">ACGFZB_01555</name>
</gene>